<name>A0A6N9YR26_9ACTN</name>
<accession>A0A6N9YR26</accession>
<comment type="caution">
    <text evidence="3">The sequence shown here is derived from an EMBL/GenBank/DDBJ whole genome shotgun (WGS) entry which is preliminary data.</text>
</comment>
<evidence type="ECO:0000313" key="4">
    <source>
        <dbReference type="Proteomes" id="UP000469185"/>
    </source>
</evidence>
<sequence length="212" mass="22125">MTVFTPARPGAAADLATFAKRVARFEPEAVARIVATGSVAGCFAETPFDALALRTVALADPVEVDVVVEASTLAAKAVGAHGELELPPALPALRWTSSLPPRSGWTELGRLDLGDVVARVDAGVAEFRRRAPEEAQGRDLRAGRAALEGLAAQIWDVELAHGVLLRLAHASSSYGFLGGQGEVVLRSAGSWQRLDAPNGTILARSGLALFAL</sequence>
<evidence type="ECO:0000259" key="1">
    <source>
        <dbReference type="Pfam" id="PF26035"/>
    </source>
</evidence>
<dbReference type="Pfam" id="PF26035">
    <property type="entry name" value="DUF8010"/>
    <property type="match status" value="1"/>
</dbReference>
<proteinExistence type="predicted"/>
<protein>
    <submittedName>
        <fullName evidence="3">Uncharacterized protein</fullName>
    </submittedName>
</protein>
<dbReference type="EMBL" id="JAAGOB010000011">
    <property type="protein sequence ID" value="NED97473.1"/>
    <property type="molecule type" value="Genomic_DNA"/>
</dbReference>
<keyword evidence="4" id="KW-1185">Reference proteome</keyword>
<dbReference type="InterPro" id="IPR058323">
    <property type="entry name" value="DUF8010"/>
</dbReference>
<dbReference type="Proteomes" id="UP000469185">
    <property type="component" value="Unassembled WGS sequence"/>
</dbReference>
<organism evidence="3 4">
    <name type="scientific">Phytoactinopolyspora alkaliphila</name>
    <dbReference type="NCBI Taxonomy" id="1783498"/>
    <lineage>
        <taxon>Bacteria</taxon>
        <taxon>Bacillati</taxon>
        <taxon>Actinomycetota</taxon>
        <taxon>Actinomycetes</taxon>
        <taxon>Jiangellales</taxon>
        <taxon>Jiangellaceae</taxon>
        <taxon>Phytoactinopolyspora</taxon>
    </lineage>
</organism>
<dbReference type="RefSeq" id="WP_163820247.1">
    <property type="nucleotide sequence ID" value="NZ_JAAGOB010000011.1"/>
</dbReference>
<feature type="domain" description="DUF8185" evidence="2">
    <location>
        <begin position="100"/>
        <end position="206"/>
    </location>
</feature>
<gene>
    <name evidence="3" type="ORF">G1H11_19425</name>
</gene>
<dbReference type="Pfam" id="PF26572">
    <property type="entry name" value="DUF8185"/>
    <property type="match status" value="1"/>
</dbReference>
<evidence type="ECO:0000259" key="2">
    <source>
        <dbReference type="Pfam" id="PF26572"/>
    </source>
</evidence>
<feature type="domain" description="DUF8010" evidence="1">
    <location>
        <begin position="3"/>
        <end position="95"/>
    </location>
</feature>
<dbReference type="AlphaFoldDB" id="A0A6N9YR26"/>
<reference evidence="3 4" key="1">
    <citation type="submission" date="2020-02" db="EMBL/GenBank/DDBJ databases">
        <authorList>
            <person name="Li X.-J."/>
            <person name="Feng X.-M."/>
        </authorList>
    </citation>
    <scope>NUCLEOTIDE SEQUENCE [LARGE SCALE GENOMIC DNA]</scope>
    <source>
        <strain evidence="3 4">CGMCC 4.7225</strain>
    </source>
</reference>
<evidence type="ECO:0000313" key="3">
    <source>
        <dbReference type="EMBL" id="NED97473.1"/>
    </source>
</evidence>
<dbReference type="InterPro" id="IPR058498">
    <property type="entry name" value="DUF8185"/>
</dbReference>